<evidence type="ECO:0000256" key="1">
    <source>
        <dbReference type="SAM" id="MobiDB-lite"/>
    </source>
</evidence>
<evidence type="ECO:0000313" key="3">
    <source>
        <dbReference type="Proteomes" id="UP000800092"/>
    </source>
</evidence>
<feature type="region of interest" description="Disordered" evidence="1">
    <location>
        <begin position="71"/>
        <end position="112"/>
    </location>
</feature>
<dbReference type="Proteomes" id="UP000800092">
    <property type="component" value="Unassembled WGS sequence"/>
</dbReference>
<gene>
    <name evidence="2" type="ORF">EV356DRAFT_298082</name>
</gene>
<feature type="compositionally biased region" description="Basic and acidic residues" evidence="1">
    <location>
        <begin position="87"/>
        <end position="112"/>
    </location>
</feature>
<evidence type="ECO:0000313" key="2">
    <source>
        <dbReference type="EMBL" id="KAF2231245.1"/>
    </source>
</evidence>
<organism evidence="2 3">
    <name type="scientific">Viridothelium virens</name>
    <name type="common">Speckled blister lichen</name>
    <name type="synonym">Trypethelium virens</name>
    <dbReference type="NCBI Taxonomy" id="1048519"/>
    <lineage>
        <taxon>Eukaryota</taxon>
        <taxon>Fungi</taxon>
        <taxon>Dikarya</taxon>
        <taxon>Ascomycota</taxon>
        <taxon>Pezizomycotina</taxon>
        <taxon>Dothideomycetes</taxon>
        <taxon>Dothideomycetes incertae sedis</taxon>
        <taxon>Trypetheliales</taxon>
        <taxon>Trypetheliaceae</taxon>
        <taxon>Viridothelium</taxon>
    </lineage>
</organism>
<reference evidence="2" key="1">
    <citation type="journal article" date="2020" name="Stud. Mycol.">
        <title>101 Dothideomycetes genomes: a test case for predicting lifestyles and emergence of pathogens.</title>
        <authorList>
            <person name="Haridas S."/>
            <person name="Albert R."/>
            <person name="Binder M."/>
            <person name="Bloem J."/>
            <person name="Labutti K."/>
            <person name="Salamov A."/>
            <person name="Andreopoulos B."/>
            <person name="Baker S."/>
            <person name="Barry K."/>
            <person name="Bills G."/>
            <person name="Bluhm B."/>
            <person name="Cannon C."/>
            <person name="Castanera R."/>
            <person name="Culley D."/>
            <person name="Daum C."/>
            <person name="Ezra D."/>
            <person name="Gonzalez J."/>
            <person name="Henrissat B."/>
            <person name="Kuo A."/>
            <person name="Liang C."/>
            <person name="Lipzen A."/>
            <person name="Lutzoni F."/>
            <person name="Magnuson J."/>
            <person name="Mondo S."/>
            <person name="Nolan M."/>
            <person name="Ohm R."/>
            <person name="Pangilinan J."/>
            <person name="Park H.-J."/>
            <person name="Ramirez L."/>
            <person name="Alfaro M."/>
            <person name="Sun H."/>
            <person name="Tritt A."/>
            <person name="Yoshinaga Y."/>
            <person name="Zwiers L.-H."/>
            <person name="Turgeon B."/>
            <person name="Goodwin S."/>
            <person name="Spatafora J."/>
            <person name="Crous P."/>
            <person name="Grigoriev I."/>
        </authorList>
    </citation>
    <scope>NUCLEOTIDE SEQUENCE</scope>
    <source>
        <strain evidence="2">Tuck. ex Michener</strain>
    </source>
</reference>
<dbReference type="EMBL" id="ML991829">
    <property type="protein sequence ID" value="KAF2231245.1"/>
    <property type="molecule type" value="Genomic_DNA"/>
</dbReference>
<dbReference type="AlphaFoldDB" id="A0A6A6GZP3"/>
<name>A0A6A6GZP3_VIRVR</name>
<sequence length="142" mass="16633">MNDRGSKGPLTEHAIIFGCSRKRSANNEQVDHLSPYKIQRSSLAQDMPSAYRLRKLRSEFQKQQAMTAFGKNRASKFAARSMRRTPSRSEVRSLRPEIERRRSETKEERKRADGLNAQLVLARYQNEVSSDSYRWHFEKLMI</sequence>
<proteinExistence type="predicted"/>
<protein>
    <submittedName>
        <fullName evidence="2">Uncharacterized protein</fullName>
    </submittedName>
</protein>
<keyword evidence="3" id="KW-1185">Reference proteome</keyword>
<accession>A0A6A6GZP3</accession>